<dbReference type="Gene3D" id="2.60.40.790">
    <property type="match status" value="1"/>
</dbReference>
<dbReference type="STRING" id="1356854.N007_17365"/>
<organism evidence="3 4">
    <name type="scientific">Alicyclobacillus acidoterrestris (strain ATCC 49025 / DSM 3922 / CIP 106132 / NCIMB 13137 / GD3B)</name>
    <dbReference type="NCBI Taxonomy" id="1356854"/>
    <lineage>
        <taxon>Bacteria</taxon>
        <taxon>Bacillati</taxon>
        <taxon>Bacillota</taxon>
        <taxon>Bacilli</taxon>
        <taxon>Bacillales</taxon>
        <taxon>Alicyclobacillaceae</taxon>
        <taxon>Alicyclobacillus</taxon>
    </lineage>
</organism>
<gene>
    <name evidence="3" type="ORF">K1I37_10970</name>
</gene>
<comment type="similarity">
    <text evidence="1 2">Belongs to the small heat shock protein (HSP20) family.</text>
</comment>
<dbReference type="EMBL" id="CP080467">
    <property type="protein sequence ID" value="UNO47260.1"/>
    <property type="molecule type" value="Genomic_DNA"/>
</dbReference>
<accession>A0A9E7CR51</accession>
<dbReference type="eggNOG" id="COG0071">
    <property type="taxonomic scope" value="Bacteria"/>
</dbReference>
<evidence type="ECO:0000256" key="2">
    <source>
        <dbReference type="RuleBase" id="RU003616"/>
    </source>
</evidence>
<dbReference type="InterPro" id="IPR031107">
    <property type="entry name" value="Small_HSP"/>
</dbReference>
<dbReference type="KEGG" id="aaco:K1I37_10970"/>
<dbReference type="OrthoDB" id="1806521at2"/>
<dbReference type="PANTHER" id="PTHR11527">
    <property type="entry name" value="HEAT-SHOCK PROTEIN 20 FAMILY MEMBER"/>
    <property type="match status" value="1"/>
</dbReference>
<dbReference type="AlphaFoldDB" id="T0CU83"/>
<name>T0CU83_ALIAG</name>
<protein>
    <submittedName>
        <fullName evidence="3">Hsp20/alpha crystallin family protein</fullName>
    </submittedName>
</protein>
<evidence type="ECO:0000313" key="4">
    <source>
        <dbReference type="Proteomes" id="UP000829401"/>
    </source>
</evidence>
<dbReference type="Pfam" id="PF00011">
    <property type="entry name" value="HSP20"/>
    <property type="match status" value="1"/>
</dbReference>
<reference evidence="4" key="1">
    <citation type="journal article" date="2022" name="G3 (Bethesda)">
        <title>Unveiling the complete genome sequence of Alicyclobacillus acidoterrestris DSM 3922T, a taint-producing strain.</title>
        <authorList>
            <person name="Leonardo I.C."/>
            <person name="Barreto Crespo M.T."/>
            <person name="Gaspar F.B."/>
        </authorList>
    </citation>
    <scope>NUCLEOTIDE SEQUENCE [LARGE SCALE GENOMIC DNA]</scope>
    <source>
        <strain evidence="4">DSM 3922</strain>
    </source>
</reference>
<dbReference type="RefSeq" id="WP_021298611.1">
    <property type="nucleotide sequence ID" value="NZ_AURB01000199.1"/>
</dbReference>
<dbReference type="Proteomes" id="UP000829401">
    <property type="component" value="Chromosome"/>
</dbReference>
<dbReference type="CDD" id="cd06464">
    <property type="entry name" value="ACD_sHsps-like"/>
    <property type="match status" value="1"/>
</dbReference>
<keyword evidence="4" id="KW-1185">Reference proteome</keyword>
<dbReference type="InterPro" id="IPR002068">
    <property type="entry name" value="A-crystallin/Hsp20_dom"/>
</dbReference>
<dbReference type="SUPFAM" id="SSF49764">
    <property type="entry name" value="HSP20-like chaperones"/>
    <property type="match status" value="1"/>
</dbReference>
<evidence type="ECO:0000313" key="3">
    <source>
        <dbReference type="EMBL" id="UNO47260.1"/>
    </source>
</evidence>
<sequence length="163" mass="18515">MKNGGQQNPFEYLKNLGDLRDIKKLLGEDFFKHFSMAGFNADPLVREEETEQVYPAVDIYDLGNEFSVWAEIPGLKRTDISLQVSSYSLFLRGNVPTPTGKRNAHVLTSERYVGPFERTIELPVRIRPESVKASYANGLLIIILEKFSPTEGEIHHAVDIEFE</sequence>
<dbReference type="InterPro" id="IPR008978">
    <property type="entry name" value="HSP20-like_chaperone"/>
</dbReference>
<evidence type="ECO:0000256" key="1">
    <source>
        <dbReference type="PROSITE-ProRule" id="PRU00285"/>
    </source>
</evidence>
<proteinExistence type="inferred from homology"/>
<accession>T0CU83</accession>
<dbReference type="PROSITE" id="PS01031">
    <property type="entry name" value="SHSP"/>
    <property type="match status" value="1"/>
</dbReference>